<dbReference type="Pfam" id="PF14497">
    <property type="entry name" value="GST_C_3"/>
    <property type="match status" value="1"/>
</dbReference>
<dbReference type="PROSITE" id="PS50405">
    <property type="entry name" value="GST_CTER"/>
    <property type="match status" value="1"/>
</dbReference>
<dbReference type="SUPFAM" id="SSF47616">
    <property type="entry name" value="GST C-terminal domain-like"/>
    <property type="match status" value="1"/>
</dbReference>
<reference evidence="4 5" key="1">
    <citation type="journal article" date="2017" name="BMC Biol.">
        <title>Genomic innovations, transcriptional plasticity and gene loss underlying the evolution and divergence of two highly polyphagous and invasive Helicoverpa pest species.</title>
        <authorList>
            <person name="Pearce S.L."/>
            <person name="Clarke D.F."/>
            <person name="East P.D."/>
            <person name="Elfekih S."/>
            <person name="Gordon K.H."/>
            <person name="Jermiin L.S."/>
            <person name="McGaughran A."/>
            <person name="Oakeshott J.G."/>
            <person name="Papanikolaou A."/>
            <person name="Perera O.P."/>
            <person name="Rane R.V."/>
            <person name="Richards S."/>
            <person name="Tay W.T."/>
            <person name="Walsh T.K."/>
            <person name="Anderson A."/>
            <person name="Anderson C.J."/>
            <person name="Asgari S."/>
            <person name="Board P.G."/>
            <person name="Bretschneider A."/>
            <person name="Campbell P.M."/>
            <person name="Chertemps T."/>
            <person name="Christeller J.T."/>
            <person name="Coppin C.W."/>
            <person name="Downes S.J."/>
            <person name="Duan G."/>
            <person name="Farnsworth C.A."/>
            <person name="Good R.T."/>
            <person name="Han L.B."/>
            <person name="Han Y.C."/>
            <person name="Hatje K."/>
            <person name="Horne I."/>
            <person name="Huang Y.P."/>
            <person name="Hughes D.S."/>
            <person name="Jacquin-Joly E."/>
            <person name="James W."/>
            <person name="Jhangiani S."/>
            <person name="Kollmar M."/>
            <person name="Kuwar S.S."/>
            <person name="Li S."/>
            <person name="Liu N.Y."/>
            <person name="Maibeche M.T."/>
            <person name="Miller J.R."/>
            <person name="Montagne N."/>
            <person name="Perry T."/>
            <person name="Qu J."/>
            <person name="Song S.V."/>
            <person name="Sutton G.G."/>
            <person name="Vogel H."/>
            <person name="Walenz B.P."/>
            <person name="Xu W."/>
            <person name="Zhang H.J."/>
            <person name="Zou Z."/>
            <person name="Batterham P."/>
            <person name="Edwards O.R."/>
            <person name="Feyereisen R."/>
            <person name="Gibbs R.A."/>
            <person name="Heckel D.G."/>
            <person name="McGrath A."/>
            <person name="Robin C."/>
            <person name="Scherer S.E."/>
            <person name="Worley K.C."/>
            <person name="Wu Y.D."/>
        </authorList>
    </citation>
    <scope>NUCLEOTIDE SEQUENCE [LARGE SCALE GENOMIC DNA]</scope>
    <source>
        <strain evidence="4">Harm_GR_Male_#8</strain>
        <tissue evidence="4">Whole organism</tissue>
    </source>
</reference>
<dbReference type="Pfam" id="PF02798">
    <property type="entry name" value="GST_N"/>
    <property type="match status" value="1"/>
</dbReference>
<evidence type="ECO:0000259" key="2">
    <source>
        <dbReference type="PROSITE" id="PS50404"/>
    </source>
</evidence>
<dbReference type="InterPro" id="IPR004045">
    <property type="entry name" value="Glutathione_S-Trfase_N"/>
</dbReference>
<accession>A0A2W1BSA5</accession>
<name>A0A2W1BSA5_HELAM</name>
<dbReference type="PANTHER" id="PTHR43969:SF9">
    <property type="entry name" value="GLUTATHIONE S TRANSFERASE D10, ISOFORM A-RELATED"/>
    <property type="match status" value="1"/>
</dbReference>
<dbReference type="OrthoDB" id="2309723at2759"/>
<keyword evidence="5" id="KW-1185">Reference proteome</keyword>
<dbReference type="Gene3D" id="3.40.30.10">
    <property type="entry name" value="Glutaredoxin"/>
    <property type="match status" value="1"/>
</dbReference>
<dbReference type="GO" id="GO:0006749">
    <property type="term" value="P:glutathione metabolic process"/>
    <property type="evidence" value="ECO:0007669"/>
    <property type="project" value="TreeGrafter"/>
</dbReference>
<dbReference type="SFLD" id="SFLDS00019">
    <property type="entry name" value="Glutathione_Transferase_(cytos"/>
    <property type="match status" value="1"/>
</dbReference>
<dbReference type="InterPro" id="IPR004046">
    <property type="entry name" value="GST_C"/>
</dbReference>
<dbReference type="InterPro" id="IPR036282">
    <property type="entry name" value="Glutathione-S-Trfase_C_sf"/>
</dbReference>
<evidence type="ECO:0000313" key="4">
    <source>
        <dbReference type="EMBL" id="PZC77962.1"/>
    </source>
</evidence>
<evidence type="ECO:0000313" key="5">
    <source>
        <dbReference type="Proteomes" id="UP000249218"/>
    </source>
</evidence>
<gene>
    <name evidence="4" type="primary">HaOG200219</name>
    <name evidence="4" type="ORF">B5X24_HaOG200219</name>
</gene>
<dbReference type="PROSITE" id="PS50404">
    <property type="entry name" value="GST_NTER"/>
    <property type="match status" value="1"/>
</dbReference>
<dbReference type="InterPro" id="IPR040079">
    <property type="entry name" value="Glutathione_S-Trfase"/>
</dbReference>
<protein>
    <submittedName>
        <fullName evidence="4">Uncharacterized protein</fullName>
    </submittedName>
</protein>
<feature type="domain" description="GST C-terminal" evidence="3">
    <location>
        <begin position="90"/>
        <end position="216"/>
    </location>
</feature>
<comment type="subunit">
    <text evidence="1">Homodimer.</text>
</comment>
<dbReference type="InterPro" id="IPR010987">
    <property type="entry name" value="Glutathione-S-Trfase_C-like"/>
</dbReference>
<dbReference type="CDD" id="cd03177">
    <property type="entry name" value="GST_C_Delta_Epsilon"/>
    <property type="match status" value="1"/>
</dbReference>
<sequence length="229" mass="26317">MTLKLYKKDPSPPVRAVLMLAELLKLELELYDMDMVNCEHLTPEYMEKNPLHSVPLLEEDDFCLADSHAILTYLVSKYGGEQQATLYPSDLRLRATIDQRLHFDTSILFPAIKSIVKVLICHDTASASDEILVHAAYDTMDRYLQKSKFVAGDNLTVADVSCIASISTLEFMVPIHEKYAKLRQWFEMLKEEQWYKKGNEAGLFQVNIFLKKKKDLTGEEKCMKDSDDK</sequence>
<evidence type="ECO:0000259" key="3">
    <source>
        <dbReference type="PROSITE" id="PS50405"/>
    </source>
</evidence>
<dbReference type="FunFam" id="3.40.30.10:FF:000034">
    <property type="entry name" value="glutathione S-transferase 1"/>
    <property type="match status" value="1"/>
</dbReference>
<dbReference type="SFLD" id="SFLDG00358">
    <property type="entry name" value="Main_(cytGST)"/>
    <property type="match status" value="1"/>
</dbReference>
<dbReference type="FunFam" id="1.20.1050.10:FF:000007">
    <property type="entry name" value="Glutathione S-transferase 1-1"/>
    <property type="match status" value="1"/>
</dbReference>
<proteinExistence type="predicted"/>
<dbReference type="InterPro" id="IPR036249">
    <property type="entry name" value="Thioredoxin-like_sf"/>
</dbReference>
<dbReference type="SUPFAM" id="SSF52833">
    <property type="entry name" value="Thioredoxin-like"/>
    <property type="match status" value="1"/>
</dbReference>
<dbReference type="PANTHER" id="PTHR43969">
    <property type="entry name" value="GLUTATHIONE S TRANSFERASE D10, ISOFORM A-RELATED"/>
    <property type="match status" value="1"/>
</dbReference>
<dbReference type="Proteomes" id="UP000249218">
    <property type="component" value="Unassembled WGS sequence"/>
</dbReference>
<organism evidence="4 5">
    <name type="scientific">Helicoverpa armigera</name>
    <name type="common">Cotton bollworm</name>
    <name type="synonym">Heliothis armigera</name>
    <dbReference type="NCBI Taxonomy" id="29058"/>
    <lineage>
        <taxon>Eukaryota</taxon>
        <taxon>Metazoa</taxon>
        <taxon>Ecdysozoa</taxon>
        <taxon>Arthropoda</taxon>
        <taxon>Hexapoda</taxon>
        <taxon>Insecta</taxon>
        <taxon>Pterygota</taxon>
        <taxon>Neoptera</taxon>
        <taxon>Endopterygota</taxon>
        <taxon>Lepidoptera</taxon>
        <taxon>Glossata</taxon>
        <taxon>Ditrysia</taxon>
        <taxon>Noctuoidea</taxon>
        <taxon>Noctuidae</taxon>
        <taxon>Heliothinae</taxon>
        <taxon>Helicoverpa</taxon>
    </lineage>
</organism>
<evidence type="ECO:0000256" key="1">
    <source>
        <dbReference type="ARBA" id="ARBA00011738"/>
    </source>
</evidence>
<dbReference type="Gene3D" id="1.20.1050.10">
    <property type="match status" value="1"/>
</dbReference>
<feature type="domain" description="GST N-terminal" evidence="2">
    <location>
        <begin position="1"/>
        <end position="82"/>
    </location>
</feature>
<dbReference type="GO" id="GO:0004364">
    <property type="term" value="F:glutathione transferase activity"/>
    <property type="evidence" value="ECO:0007669"/>
    <property type="project" value="TreeGrafter"/>
</dbReference>
<dbReference type="EMBL" id="KZ149915">
    <property type="protein sequence ID" value="PZC77962.1"/>
    <property type="molecule type" value="Genomic_DNA"/>
</dbReference>
<dbReference type="SFLD" id="SFLDG01153">
    <property type="entry name" value="Main.4:_Theta-like"/>
    <property type="match status" value="1"/>
</dbReference>
<dbReference type="AlphaFoldDB" id="A0A2W1BSA5"/>